<sequence length="130" mass="14596">MSDDQASSASETVEAYYQALRNGDPLGPFFAEEPEMVKVGISETLVGHDAIVEGLADQTATTTDWTVESRDRHVTEREDFAWYHDDVSLGWRDTASGRNYDFETRWSGSLRADDDWQFVTLHVSTAGDLD</sequence>
<dbReference type="Proteomes" id="UP000296706">
    <property type="component" value="Chromosome"/>
</dbReference>
<proteinExistence type="predicted"/>
<dbReference type="AlphaFoldDB" id="A0A4D6HIF6"/>
<name>A0A4D6HIF6_9EURY</name>
<dbReference type="Pfam" id="PF13474">
    <property type="entry name" value="SnoaL_3"/>
    <property type="match status" value="1"/>
</dbReference>
<reference evidence="2 3" key="1">
    <citation type="journal article" date="2019" name="Nat. Commun.">
        <title>A new type of DNA phosphorothioation-based antiviral system in archaea.</title>
        <authorList>
            <person name="Xiong L."/>
            <person name="Liu S."/>
            <person name="Chen S."/>
            <person name="Xiao Y."/>
            <person name="Zhu B."/>
            <person name="Gao Y."/>
            <person name="Zhang Y."/>
            <person name="Chen B."/>
            <person name="Luo J."/>
            <person name="Deng Z."/>
            <person name="Chen X."/>
            <person name="Wang L."/>
            <person name="Chen S."/>
        </authorList>
    </citation>
    <scope>NUCLEOTIDE SEQUENCE [LARGE SCALE GENOMIC DNA]</scope>
    <source>
        <strain evidence="2 3">CBA1105</strain>
    </source>
</reference>
<gene>
    <name evidence="2" type="ORF">DV733_15095</name>
</gene>
<dbReference type="RefSeq" id="WP_049992800.1">
    <property type="nucleotide sequence ID" value="NZ_CP031310.1"/>
</dbReference>
<dbReference type="OrthoDB" id="224281at2157"/>
<evidence type="ECO:0000313" key="3">
    <source>
        <dbReference type="Proteomes" id="UP000296706"/>
    </source>
</evidence>
<dbReference type="KEGG" id="hsn:DV733_15095"/>
<keyword evidence="3" id="KW-1185">Reference proteome</keyword>
<protein>
    <submittedName>
        <fullName evidence="2">DUF3225 domain-containing protein</fullName>
    </submittedName>
</protein>
<feature type="domain" description="SnoaL-like" evidence="1">
    <location>
        <begin position="11"/>
        <end position="125"/>
    </location>
</feature>
<evidence type="ECO:0000259" key="1">
    <source>
        <dbReference type="Pfam" id="PF13474"/>
    </source>
</evidence>
<evidence type="ECO:0000313" key="2">
    <source>
        <dbReference type="EMBL" id="QCC52477.1"/>
    </source>
</evidence>
<dbReference type="Gene3D" id="3.10.450.50">
    <property type="match status" value="1"/>
</dbReference>
<dbReference type="GeneID" id="39849213"/>
<dbReference type="InterPro" id="IPR032710">
    <property type="entry name" value="NTF2-like_dom_sf"/>
</dbReference>
<organism evidence="2 3">
    <name type="scientific">Halapricum salinum</name>
    <dbReference type="NCBI Taxonomy" id="1457250"/>
    <lineage>
        <taxon>Archaea</taxon>
        <taxon>Methanobacteriati</taxon>
        <taxon>Methanobacteriota</taxon>
        <taxon>Stenosarchaea group</taxon>
        <taxon>Halobacteria</taxon>
        <taxon>Halobacteriales</taxon>
        <taxon>Haloarculaceae</taxon>
        <taxon>Halapricum</taxon>
    </lineage>
</organism>
<dbReference type="InterPro" id="IPR037401">
    <property type="entry name" value="SnoaL-like"/>
</dbReference>
<dbReference type="SUPFAM" id="SSF54427">
    <property type="entry name" value="NTF2-like"/>
    <property type="match status" value="1"/>
</dbReference>
<accession>A0A4D6HIF6</accession>
<dbReference type="EMBL" id="CP031310">
    <property type="protein sequence ID" value="QCC52477.1"/>
    <property type="molecule type" value="Genomic_DNA"/>
</dbReference>